<dbReference type="GO" id="GO:0050660">
    <property type="term" value="F:flavin adenine dinucleotide binding"/>
    <property type="evidence" value="ECO:0007669"/>
    <property type="project" value="TreeGrafter"/>
</dbReference>
<proteinExistence type="inferred from homology"/>
<dbReference type="PANTHER" id="PTHR21197:SF0">
    <property type="entry name" value="UDP-GALACTOPYRANOSE MUTASE"/>
    <property type="match status" value="1"/>
</dbReference>
<evidence type="ECO:0000259" key="6">
    <source>
        <dbReference type="Pfam" id="PF03275"/>
    </source>
</evidence>
<dbReference type="EC" id="5.4.99.9" evidence="7"/>
<evidence type="ECO:0000256" key="2">
    <source>
        <dbReference type="ARBA" id="ARBA00009321"/>
    </source>
</evidence>
<keyword evidence="4" id="KW-0274">FAD</keyword>
<accession>A0A9D2NQ59</accession>
<dbReference type="GO" id="GO:0005829">
    <property type="term" value="C:cytosol"/>
    <property type="evidence" value="ECO:0007669"/>
    <property type="project" value="TreeGrafter"/>
</dbReference>
<keyword evidence="5 7" id="KW-0413">Isomerase</keyword>
<dbReference type="EMBL" id="DWWM01000034">
    <property type="protein sequence ID" value="HJC36561.1"/>
    <property type="molecule type" value="Genomic_DNA"/>
</dbReference>
<organism evidence="7 8">
    <name type="scientific">Candidatus Merdibacter merdavium</name>
    <dbReference type="NCBI Taxonomy" id="2838692"/>
    <lineage>
        <taxon>Bacteria</taxon>
        <taxon>Bacillati</taxon>
        <taxon>Bacillota</taxon>
        <taxon>Erysipelotrichia</taxon>
        <taxon>Erysipelotrichales</taxon>
        <taxon>Erysipelotrichaceae</taxon>
        <taxon>Merdibacter</taxon>
    </lineage>
</organism>
<dbReference type="InterPro" id="IPR015899">
    <property type="entry name" value="UDP-GalPyranose_mutase_C"/>
</dbReference>
<evidence type="ECO:0000256" key="4">
    <source>
        <dbReference type="ARBA" id="ARBA00022827"/>
    </source>
</evidence>
<keyword evidence="3" id="KW-0285">Flavoprotein</keyword>
<reference evidence="7" key="2">
    <citation type="submission" date="2021-04" db="EMBL/GenBank/DDBJ databases">
        <authorList>
            <person name="Gilroy R."/>
        </authorList>
    </citation>
    <scope>NUCLEOTIDE SEQUENCE</scope>
    <source>
        <strain evidence="7">CHK187-11901</strain>
    </source>
</reference>
<evidence type="ECO:0000313" key="8">
    <source>
        <dbReference type="Proteomes" id="UP000823896"/>
    </source>
</evidence>
<dbReference type="SUPFAM" id="SSF51971">
    <property type="entry name" value="Nucleotide-binding domain"/>
    <property type="match status" value="1"/>
</dbReference>
<feature type="domain" description="UDP-galactopyranose mutase C-terminal" evidence="6">
    <location>
        <begin position="149"/>
        <end position="360"/>
    </location>
</feature>
<evidence type="ECO:0000256" key="3">
    <source>
        <dbReference type="ARBA" id="ARBA00022630"/>
    </source>
</evidence>
<dbReference type="GO" id="GO:0008767">
    <property type="term" value="F:UDP-galactopyranose mutase activity"/>
    <property type="evidence" value="ECO:0007669"/>
    <property type="project" value="UniProtKB-EC"/>
</dbReference>
<dbReference type="NCBIfam" id="TIGR00031">
    <property type="entry name" value="UDP-GALP_mutase"/>
    <property type="match status" value="1"/>
</dbReference>
<gene>
    <name evidence="7" type="primary">glf</name>
    <name evidence="7" type="ORF">H9702_05465</name>
</gene>
<comment type="similarity">
    <text evidence="2">Belongs to the UDP-galactopyranose/dTDP-fucopyranose mutase family.</text>
</comment>
<protein>
    <submittedName>
        <fullName evidence="7">UDP-galactopyranose mutase</fullName>
        <ecNumber evidence="7">5.4.99.9</ecNumber>
    </submittedName>
</protein>
<reference evidence="7" key="1">
    <citation type="journal article" date="2021" name="PeerJ">
        <title>Extensive microbial diversity within the chicken gut microbiome revealed by metagenomics and culture.</title>
        <authorList>
            <person name="Gilroy R."/>
            <person name="Ravi A."/>
            <person name="Getino M."/>
            <person name="Pursley I."/>
            <person name="Horton D.L."/>
            <person name="Alikhan N.F."/>
            <person name="Baker D."/>
            <person name="Gharbi K."/>
            <person name="Hall N."/>
            <person name="Watson M."/>
            <person name="Adriaenssens E.M."/>
            <person name="Foster-Nyarko E."/>
            <person name="Jarju S."/>
            <person name="Secka A."/>
            <person name="Antonio M."/>
            <person name="Oren A."/>
            <person name="Chaudhuri R.R."/>
            <person name="La Ragione R."/>
            <person name="Hildebrand F."/>
            <person name="Pallen M.J."/>
        </authorList>
    </citation>
    <scope>NUCLEOTIDE SEQUENCE</scope>
    <source>
        <strain evidence="7">CHK187-11901</strain>
    </source>
</reference>
<dbReference type="InterPro" id="IPR004379">
    <property type="entry name" value="UDP-GALP_mutase"/>
</dbReference>
<dbReference type="PANTHER" id="PTHR21197">
    <property type="entry name" value="UDP-GALACTOPYRANOSE MUTASE"/>
    <property type="match status" value="1"/>
</dbReference>
<comment type="cofactor">
    <cofactor evidence="1">
        <name>FAD</name>
        <dbReference type="ChEBI" id="CHEBI:57692"/>
    </cofactor>
</comment>
<dbReference type="Proteomes" id="UP000823896">
    <property type="component" value="Unassembled WGS sequence"/>
</dbReference>
<name>A0A9D2NQ59_9FIRM</name>
<evidence type="ECO:0000256" key="1">
    <source>
        <dbReference type="ARBA" id="ARBA00001974"/>
    </source>
</evidence>
<evidence type="ECO:0000313" key="7">
    <source>
        <dbReference type="EMBL" id="HJC36561.1"/>
    </source>
</evidence>
<dbReference type="SUPFAM" id="SSF54373">
    <property type="entry name" value="FAD-linked reductases, C-terminal domain"/>
    <property type="match status" value="1"/>
</dbReference>
<sequence length="379" mass="43736">MKNLVIGCGFAGASIARKLAEAGEQAEIIERRAHIGGNAYDAPDAYGILIHVYGPHIFHTNDEEVYRFLSQFTAWRPYVHRVAASVHGKLLPVPFNLRSLRIAFADEAEMLTQRLKAAYGEETSVSVLEMMRSEDPQIRRVAQYVYDHIFLRYTMKQWGQTPEMIDPAVTARVPVRISEDDRYFQDRWQGMPSEGYTALFARMLDHPHITLTLGTDARSVLRFDGSQHKIWYRDQPFDGRVIFTGAVDELADHVYGPLPYRSLRFEHLHADQEHVQPYAVVNYTVSEPFTRITEFKYLSGQQASSTSYVREYPLPRTTLDQEPYYPIANAENEALYARYAERLACFPQVYLLGRLAQYRYYNMDAVVKEALRLAEELTR</sequence>
<dbReference type="AlphaFoldDB" id="A0A9D2NQ59"/>
<dbReference type="Gene3D" id="3.40.50.720">
    <property type="entry name" value="NAD(P)-binding Rossmann-like Domain"/>
    <property type="match status" value="3"/>
</dbReference>
<dbReference type="Pfam" id="PF03275">
    <property type="entry name" value="GLF"/>
    <property type="match status" value="1"/>
</dbReference>
<comment type="caution">
    <text evidence="7">The sequence shown here is derived from an EMBL/GenBank/DDBJ whole genome shotgun (WGS) entry which is preliminary data.</text>
</comment>
<evidence type="ECO:0000256" key="5">
    <source>
        <dbReference type="ARBA" id="ARBA00023235"/>
    </source>
</evidence>
<dbReference type="Pfam" id="PF13450">
    <property type="entry name" value="NAD_binding_8"/>
    <property type="match status" value="1"/>
</dbReference>